<dbReference type="Proteomes" id="UP000009886">
    <property type="component" value="Unassembled WGS sequence"/>
</dbReference>
<protein>
    <submittedName>
        <fullName evidence="1">Uncharacterized protein</fullName>
    </submittedName>
</protein>
<dbReference type="HOGENOM" id="CLU_3279673_0_0_1"/>
<dbReference type="EMBL" id="AKCU01000418">
    <property type="protein sequence ID" value="EKV10024.1"/>
    <property type="molecule type" value="Genomic_DNA"/>
</dbReference>
<accession>K9FLB6</accession>
<reference evidence="2" key="1">
    <citation type="journal article" date="2012" name="BMC Genomics">
        <title>Genome sequence of the necrotrophic fungus Penicillium digitatum, the main postharvest pathogen of citrus.</title>
        <authorList>
            <person name="Marcet-Houben M."/>
            <person name="Ballester A.-R."/>
            <person name="de la Fuente B."/>
            <person name="Harries E."/>
            <person name="Marcos J.F."/>
            <person name="Gonzalez-Candelas L."/>
            <person name="Gabaldon T."/>
        </authorList>
    </citation>
    <scope>NUCLEOTIDE SEQUENCE [LARGE SCALE GENOMIC DNA]</scope>
    <source>
        <strain evidence="2">Pd1 / CECT 20795</strain>
    </source>
</reference>
<sequence length="41" mass="4584">MPTVTSTPYKILGSPMQCHCNFIVNKSCIPVLFLGCLLYLH</sequence>
<dbReference type="VEuPathDB" id="FungiDB:PDIP_61620"/>
<gene>
    <name evidence="1" type="ORF">PDIP_61620</name>
</gene>
<dbReference type="KEGG" id="pdp:PDIP_61620"/>
<dbReference type="AlphaFoldDB" id="K9FLB6"/>
<evidence type="ECO:0000313" key="2">
    <source>
        <dbReference type="Proteomes" id="UP000009886"/>
    </source>
</evidence>
<comment type="caution">
    <text evidence="1">The sequence shown here is derived from an EMBL/GenBank/DDBJ whole genome shotgun (WGS) entry which is preliminary data.</text>
</comment>
<proteinExistence type="predicted"/>
<evidence type="ECO:0000313" key="1">
    <source>
        <dbReference type="EMBL" id="EKV10024.1"/>
    </source>
</evidence>
<organism evidence="1 2">
    <name type="scientific">Penicillium digitatum (strain Pd1 / CECT 20795)</name>
    <name type="common">Green mold</name>
    <dbReference type="NCBI Taxonomy" id="1170230"/>
    <lineage>
        <taxon>Eukaryota</taxon>
        <taxon>Fungi</taxon>
        <taxon>Dikarya</taxon>
        <taxon>Ascomycota</taxon>
        <taxon>Pezizomycotina</taxon>
        <taxon>Eurotiomycetes</taxon>
        <taxon>Eurotiomycetidae</taxon>
        <taxon>Eurotiales</taxon>
        <taxon>Aspergillaceae</taxon>
        <taxon>Penicillium</taxon>
    </lineage>
</organism>
<name>K9FLB6_PEND1</name>